<reference evidence="8 9" key="1">
    <citation type="submission" date="2020-08" db="EMBL/GenBank/DDBJ databases">
        <authorList>
            <person name="Liu C."/>
            <person name="Sun Q."/>
        </authorList>
    </citation>
    <scope>NUCLEOTIDE SEQUENCE [LARGE SCALE GENOMIC DNA]</scope>
    <source>
        <strain evidence="8 9">NSJ-57</strain>
    </source>
</reference>
<sequence>MDQENIRENLWSHFFKSPKKYYNPYMYKLLDYPEYIIYDSKVMDSYKGKWNEFFKNDNPIYLEIGSGSGNFAQGMVARYPDRNHMALELRFKRLVLSARKVKRDKAQNALFLRRRGEEVLDFVAENEVDGIFVNFPDPWEENEKNRVVQESFFKILDVILKKGGIFYFKTDHDKYYQDILDLVDQLEGYEVIYCTNDLHNSEKAEQNIKTEFEQLFLCKHNKNINYIEIEKTK</sequence>
<dbReference type="AlphaFoldDB" id="A0A7G9GUH5"/>
<dbReference type="InterPro" id="IPR055361">
    <property type="entry name" value="tRNA_methyltr_TrmB_bact"/>
</dbReference>
<evidence type="ECO:0000256" key="1">
    <source>
        <dbReference type="ARBA" id="ARBA00000142"/>
    </source>
</evidence>
<keyword evidence="3 7" id="KW-0489">Methyltransferase</keyword>
<dbReference type="CDD" id="cd02440">
    <property type="entry name" value="AdoMet_MTases"/>
    <property type="match status" value="1"/>
</dbReference>
<dbReference type="Proteomes" id="UP000515913">
    <property type="component" value="Chromosome"/>
</dbReference>
<dbReference type="PROSITE" id="PS51625">
    <property type="entry name" value="SAM_MT_TRMB"/>
    <property type="match status" value="1"/>
</dbReference>
<feature type="binding site" evidence="7">
    <location>
        <position position="88"/>
    </location>
    <ligand>
        <name>S-adenosyl-L-methionine</name>
        <dbReference type="ChEBI" id="CHEBI:59789"/>
    </ligand>
</feature>
<feature type="binding site" evidence="7">
    <location>
        <begin position="210"/>
        <end position="213"/>
    </location>
    <ligand>
        <name>substrate</name>
    </ligand>
</feature>
<comment type="similarity">
    <text evidence="7">Belongs to the class I-like SAM-binding methyltransferase superfamily. TrmB family.</text>
</comment>
<dbReference type="GO" id="GO:0008176">
    <property type="term" value="F:tRNA (guanine(46)-N7)-methyltransferase activity"/>
    <property type="evidence" value="ECO:0007669"/>
    <property type="project" value="UniProtKB-UniRule"/>
</dbReference>
<keyword evidence="4 7" id="KW-0808">Transferase</keyword>
<evidence type="ECO:0000256" key="6">
    <source>
        <dbReference type="ARBA" id="ARBA00022694"/>
    </source>
</evidence>
<feature type="binding site" evidence="7">
    <location>
        <position position="171"/>
    </location>
    <ligand>
        <name>substrate</name>
    </ligand>
</feature>
<evidence type="ECO:0000256" key="7">
    <source>
        <dbReference type="HAMAP-Rule" id="MF_01057"/>
    </source>
</evidence>
<comment type="pathway">
    <text evidence="7">tRNA modification; N(7)-methylguanine-tRNA biosynthesis.</text>
</comment>
<dbReference type="InterPro" id="IPR029063">
    <property type="entry name" value="SAM-dependent_MTases_sf"/>
</dbReference>
<accession>A0A7G9GUH5</accession>
<dbReference type="SUPFAM" id="SSF53335">
    <property type="entry name" value="S-adenosyl-L-methionine-dependent methyltransferases"/>
    <property type="match status" value="1"/>
</dbReference>
<evidence type="ECO:0000256" key="4">
    <source>
        <dbReference type="ARBA" id="ARBA00022679"/>
    </source>
</evidence>
<comment type="function">
    <text evidence="2 7">Catalyzes the formation of N(7)-methylguanine at position 46 (m7G46) in tRNA.</text>
</comment>
<dbReference type="EC" id="2.1.1.33" evidence="7"/>
<keyword evidence="6 7" id="KW-0819">tRNA processing</keyword>
<dbReference type="Pfam" id="PF02390">
    <property type="entry name" value="Methyltransf_4"/>
    <property type="match status" value="1"/>
</dbReference>
<comment type="caution">
    <text evidence="7">Lacks conserved residue(s) required for the propagation of feature annotation.</text>
</comment>
<dbReference type="HAMAP" id="MF_01057">
    <property type="entry name" value="tRNA_methyltr_TrmB"/>
    <property type="match status" value="1"/>
</dbReference>
<dbReference type="NCBIfam" id="NF001080">
    <property type="entry name" value="PRK00121.2-2"/>
    <property type="match status" value="1"/>
</dbReference>
<evidence type="ECO:0000256" key="2">
    <source>
        <dbReference type="ARBA" id="ARBA00003015"/>
    </source>
</evidence>
<evidence type="ECO:0000313" key="8">
    <source>
        <dbReference type="EMBL" id="QNM14457.1"/>
    </source>
</evidence>
<protein>
    <recommendedName>
        <fullName evidence="7">tRNA (guanine-N(7)-)-methyltransferase</fullName>
        <ecNumber evidence="7">2.1.1.33</ecNumber>
    </recommendedName>
    <alternativeName>
        <fullName evidence="7">tRNA (guanine(46)-N(7))-methyltransferase</fullName>
    </alternativeName>
    <alternativeName>
        <fullName evidence="7">tRNA(m7G46)-methyltransferase</fullName>
    </alternativeName>
</protein>
<evidence type="ECO:0000256" key="3">
    <source>
        <dbReference type="ARBA" id="ARBA00022603"/>
    </source>
</evidence>
<dbReference type="UniPathway" id="UPA00989"/>
<dbReference type="KEGG" id="fho:H9Q81_05560"/>
<evidence type="ECO:0000256" key="5">
    <source>
        <dbReference type="ARBA" id="ARBA00022691"/>
    </source>
</evidence>
<organism evidence="8 9">
    <name type="scientific">Fusobacterium hominis</name>
    <dbReference type="NCBI Taxonomy" id="2764326"/>
    <lineage>
        <taxon>Bacteria</taxon>
        <taxon>Fusobacteriati</taxon>
        <taxon>Fusobacteriota</taxon>
        <taxon>Fusobacteriia</taxon>
        <taxon>Fusobacteriales</taxon>
        <taxon>Fusobacteriaceae</taxon>
        <taxon>Fusobacterium</taxon>
    </lineage>
</organism>
<dbReference type="EMBL" id="CP060637">
    <property type="protein sequence ID" value="QNM14457.1"/>
    <property type="molecule type" value="Genomic_DNA"/>
</dbReference>
<dbReference type="PANTHER" id="PTHR23417:SF14">
    <property type="entry name" value="PENTACOTRIPEPTIDE-REPEAT REGION OF PRORP DOMAIN-CONTAINING PROTEIN"/>
    <property type="match status" value="1"/>
</dbReference>
<dbReference type="NCBIfam" id="TIGR00091">
    <property type="entry name" value="tRNA (guanosine(46)-N7)-methyltransferase TrmB"/>
    <property type="match status" value="1"/>
</dbReference>
<evidence type="ECO:0000313" key="9">
    <source>
        <dbReference type="Proteomes" id="UP000515913"/>
    </source>
</evidence>
<dbReference type="RefSeq" id="WP_101474012.1">
    <property type="nucleotide sequence ID" value="NZ_CP060637.1"/>
</dbReference>
<keyword evidence="5 7" id="KW-0949">S-adenosyl-L-methionine</keyword>
<proteinExistence type="inferred from homology"/>
<dbReference type="Gene3D" id="3.40.50.150">
    <property type="entry name" value="Vaccinia Virus protein VP39"/>
    <property type="match status" value="1"/>
</dbReference>
<name>A0A7G9GUH5_9FUSO</name>
<dbReference type="GO" id="GO:0043527">
    <property type="term" value="C:tRNA methyltransferase complex"/>
    <property type="evidence" value="ECO:0007669"/>
    <property type="project" value="TreeGrafter"/>
</dbReference>
<feature type="binding site" evidence="7">
    <location>
        <position position="63"/>
    </location>
    <ligand>
        <name>S-adenosyl-L-methionine</name>
        <dbReference type="ChEBI" id="CHEBI:59789"/>
    </ligand>
</feature>
<gene>
    <name evidence="7 8" type="primary">trmB</name>
    <name evidence="8" type="ORF">H9Q81_05560</name>
</gene>
<comment type="catalytic activity">
    <reaction evidence="1 7">
        <text>guanosine(46) in tRNA + S-adenosyl-L-methionine = N(7)-methylguanosine(46) in tRNA + S-adenosyl-L-homocysteine</text>
        <dbReference type="Rhea" id="RHEA:42708"/>
        <dbReference type="Rhea" id="RHEA-COMP:10188"/>
        <dbReference type="Rhea" id="RHEA-COMP:10189"/>
        <dbReference type="ChEBI" id="CHEBI:57856"/>
        <dbReference type="ChEBI" id="CHEBI:59789"/>
        <dbReference type="ChEBI" id="CHEBI:74269"/>
        <dbReference type="ChEBI" id="CHEBI:74480"/>
        <dbReference type="EC" id="2.1.1.33"/>
    </reaction>
</comment>
<keyword evidence="9" id="KW-1185">Reference proteome</keyword>
<dbReference type="PANTHER" id="PTHR23417">
    <property type="entry name" value="3-DEOXY-D-MANNO-OCTULOSONIC-ACID TRANSFERASE/TRNA GUANINE-N 7 - -METHYLTRANSFERASE"/>
    <property type="match status" value="1"/>
</dbReference>
<dbReference type="InterPro" id="IPR003358">
    <property type="entry name" value="tRNA_(Gua-N-7)_MeTrfase_Trmb"/>
</dbReference>
<feature type="binding site" evidence="7">
    <location>
        <position position="137"/>
    </location>
    <ligand>
        <name>S-adenosyl-L-methionine</name>
        <dbReference type="ChEBI" id="CHEBI:59789"/>
    </ligand>
</feature>